<accession>A0AB38DJ48</accession>
<reference evidence="1 2" key="1">
    <citation type="submission" date="2016-11" db="EMBL/GenBank/DDBJ databases">
        <authorList>
            <consortium name="Pathogen Informatics"/>
        </authorList>
    </citation>
    <scope>NUCLEOTIDE SEQUENCE [LARGE SCALE GENOMIC DNA]</scope>
    <source>
        <strain evidence="1 2">1168</strain>
    </source>
</reference>
<evidence type="ECO:0000313" key="1">
    <source>
        <dbReference type="EMBL" id="SKZ12631.1"/>
    </source>
</evidence>
<sequence>MSNVFTLEVSGTFTSGVGVDYSAVDGQALTHIDLPWRHETQPTSTGMLYMNATHLGDETGELTCRIIRDGQVIAAMTNNGTPNGISRISCHVTAIVAGDGTVQSTDA</sequence>
<dbReference type="InterPro" id="IPR038468">
    <property type="entry name" value="MmpS_C"/>
</dbReference>
<evidence type="ECO:0000313" key="2">
    <source>
        <dbReference type="Proteomes" id="UP000190366"/>
    </source>
</evidence>
<dbReference type="AlphaFoldDB" id="A0AB38DJ48"/>
<protein>
    <submittedName>
        <fullName evidence="1">Uncharacterized protein</fullName>
    </submittedName>
</protein>
<proteinExistence type="predicted"/>
<dbReference type="RefSeq" id="WP_052528317.1">
    <property type="nucleotide sequence ID" value="NZ_CP065272.1"/>
</dbReference>
<organism evidence="1 2">
    <name type="scientific">Mycobacteroides abscessus subsp. massiliense</name>
    <dbReference type="NCBI Taxonomy" id="1962118"/>
    <lineage>
        <taxon>Bacteria</taxon>
        <taxon>Bacillati</taxon>
        <taxon>Actinomycetota</taxon>
        <taxon>Actinomycetes</taxon>
        <taxon>Mycobacteriales</taxon>
        <taxon>Mycobacteriaceae</taxon>
        <taxon>Mycobacteroides</taxon>
        <taxon>Mycobacteroides abscessus</taxon>
    </lineage>
</organism>
<comment type="caution">
    <text evidence="1">The sequence shown here is derived from an EMBL/GenBank/DDBJ whole genome shotgun (WGS) entry which is preliminary data.</text>
</comment>
<name>A0AB38DJ48_9MYCO</name>
<dbReference type="Gene3D" id="2.60.40.2880">
    <property type="entry name" value="MmpS1-5, C-terminal soluble domain"/>
    <property type="match status" value="1"/>
</dbReference>
<dbReference type="EMBL" id="FVQL01000001">
    <property type="protein sequence ID" value="SKZ12631.1"/>
    <property type="molecule type" value="Genomic_DNA"/>
</dbReference>
<gene>
    <name evidence="1" type="ORF">SAMEA2275630_03679</name>
</gene>
<dbReference type="Proteomes" id="UP000190366">
    <property type="component" value="Unassembled WGS sequence"/>
</dbReference>